<gene>
    <name evidence="1" type="ORF">FOF47_R03707</name>
</gene>
<dbReference type="AlphaFoldDB" id="A0A6G1AJ10"/>
<protein>
    <submittedName>
        <fullName evidence="1">LORF2 protein</fullName>
    </submittedName>
</protein>
<reference evidence="1 2" key="1">
    <citation type="submission" date="2019-11" db="EMBL/GenBank/DDBJ databases">
        <authorList>
            <person name="Yang C."/>
            <person name="Li F."/>
        </authorList>
    </citation>
    <scope>NUCLEOTIDE SEQUENCE [LARGE SCALE GENOMIC DNA]</scope>
    <source>
        <strain evidence="1">KB4526</strain>
        <tissue evidence="1">Muscle</tissue>
    </source>
</reference>
<proteinExistence type="predicted"/>
<accession>A0A6G1AJ10</accession>
<comment type="caution">
    <text evidence="1">The sequence shown here is derived from an EMBL/GenBank/DDBJ whole genome shotgun (WGS) entry which is preliminary data.</text>
</comment>
<sequence>KMVQLLWKTVCQLFKKLHIKLPYDPAILRIGMYPREMKTYLYTETCTRMFKATLFVIAKMCKQANRPTVDERMNKMWYSHTMEYYLAIKRNEVLTCAITWM</sequence>
<dbReference type="EMBL" id="VOAJ01005101">
    <property type="protein sequence ID" value="KAF0875829.1"/>
    <property type="molecule type" value="Genomic_DNA"/>
</dbReference>
<name>A0A6G1AJ10_CROCR</name>
<evidence type="ECO:0000313" key="2">
    <source>
        <dbReference type="Proteomes" id="UP000475037"/>
    </source>
</evidence>
<dbReference type="Proteomes" id="UP000475037">
    <property type="component" value="Unassembled WGS sequence"/>
</dbReference>
<keyword evidence="2" id="KW-1185">Reference proteome</keyword>
<evidence type="ECO:0000313" key="1">
    <source>
        <dbReference type="EMBL" id="KAF0875829.1"/>
    </source>
</evidence>
<feature type="non-terminal residue" evidence="1">
    <location>
        <position position="101"/>
    </location>
</feature>
<feature type="non-terminal residue" evidence="1">
    <location>
        <position position="1"/>
    </location>
</feature>
<organism evidence="1 2">
    <name type="scientific">Crocuta crocuta</name>
    <name type="common">Spotted hyena</name>
    <dbReference type="NCBI Taxonomy" id="9678"/>
    <lineage>
        <taxon>Eukaryota</taxon>
        <taxon>Metazoa</taxon>
        <taxon>Chordata</taxon>
        <taxon>Craniata</taxon>
        <taxon>Vertebrata</taxon>
        <taxon>Euteleostomi</taxon>
        <taxon>Mammalia</taxon>
        <taxon>Eutheria</taxon>
        <taxon>Laurasiatheria</taxon>
        <taxon>Carnivora</taxon>
        <taxon>Feliformia</taxon>
        <taxon>Hyaenidae</taxon>
        <taxon>Crocuta</taxon>
    </lineage>
</organism>